<gene>
    <name evidence="1" type="ordered locus">Cphamn1_1903</name>
</gene>
<dbReference type="AlphaFoldDB" id="B3ELX9"/>
<name>B3ELX9_CHLPB</name>
<dbReference type="KEGG" id="cpb:Cphamn1_1903"/>
<dbReference type="HOGENOM" id="CLU_3005778_0_0_10"/>
<evidence type="ECO:0000313" key="1">
    <source>
        <dbReference type="EMBL" id="ACE04820.1"/>
    </source>
</evidence>
<proteinExistence type="predicted"/>
<accession>B3ELX9</accession>
<sequence>MPDQVRHDFPEGMDAGSPREIDVWISQGGMTFRGAWMPDHPCNTTNITQGGMTIVT</sequence>
<reference evidence="1" key="1">
    <citation type="submission" date="2008-06" db="EMBL/GenBank/DDBJ databases">
        <title>Complete sequence of Chlorobium phaeobacteroides BS1.</title>
        <authorList>
            <consortium name="US DOE Joint Genome Institute"/>
            <person name="Lucas S."/>
            <person name="Copeland A."/>
            <person name="Lapidus A."/>
            <person name="Glavina del Rio T."/>
            <person name="Dalin E."/>
            <person name="Tice H."/>
            <person name="Bruce D."/>
            <person name="Goodwin L."/>
            <person name="Pitluck S."/>
            <person name="Schmutz J."/>
            <person name="Larimer F."/>
            <person name="Land M."/>
            <person name="Hauser L."/>
            <person name="Kyrpides N."/>
            <person name="Ovchinnikova G."/>
            <person name="Li T."/>
            <person name="Liu Z."/>
            <person name="Zhao F."/>
            <person name="Overmann J."/>
            <person name="Bryant D.A."/>
            <person name="Richardson P."/>
        </authorList>
    </citation>
    <scope>NUCLEOTIDE SEQUENCE [LARGE SCALE GENOMIC DNA]</scope>
    <source>
        <strain evidence="1">BS1</strain>
    </source>
</reference>
<protein>
    <submittedName>
        <fullName evidence="1">Uncharacterized protein</fullName>
    </submittedName>
</protein>
<organism evidence="1">
    <name type="scientific">Chlorobium phaeobacteroides (strain BS1)</name>
    <dbReference type="NCBI Taxonomy" id="331678"/>
    <lineage>
        <taxon>Bacteria</taxon>
        <taxon>Pseudomonadati</taxon>
        <taxon>Chlorobiota</taxon>
        <taxon>Chlorobiia</taxon>
        <taxon>Chlorobiales</taxon>
        <taxon>Chlorobiaceae</taxon>
        <taxon>Chlorobium/Pelodictyon group</taxon>
        <taxon>Chlorobium</taxon>
    </lineage>
</organism>
<dbReference type="EMBL" id="CP001101">
    <property type="protein sequence ID" value="ACE04820.1"/>
    <property type="molecule type" value="Genomic_DNA"/>
</dbReference>